<feature type="domain" description="Ferritin-like diiron" evidence="5">
    <location>
        <begin position="1"/>
        <end position="141"/>
    </location>
</feature>
<gene>
    <name evidence="6" type="ORF">ENQ20_15975</name>
</gene>
<keyword evidence="4" id="KW-0408">Iron</keyword>
<evidence type="ECO:0000256" key="3">
    <source>
        <dbReference type="ARBA" id="ARBA00022723"/>
    </source>
</evidence>
<keyword evidence="3" id="KW-0479">Metal-binding</keyword>
<dbReference type="GO" id="GO:0005829">
    <property type="term" value="C:cytosol"/>
    <property type="evidence" value="ECO:0007669"/>
    <property type="project" value="TreeGrafter"/>
</dbReference>
<dbReference type="Gene3D" id="1.20.1260.10">
    <property type="match status" value="1"/>
</dbReference>
<dbReference type="GO" id="GO:0020037">
    <property type="term" value="F:heme binding"/>
    <property type="evidence" value="ECO:0007669"/>
    <property type="project" value="TreeGrafter"/>
</dbReference>
<name>A0A7C1JF08_9CHLR</name>
<proteinExistence type="predicted"/>
<keyword evidence="2" id="KW-0349">Heme</keyword>
<dbReference type="EMBL" id="DSMG01000165">
    <property type="protein sequence ID" value="HDX32964.1"/>
    <property type="molecule type" value="Genomic_DNA"/>
</dbReference>
<dbReference type="GO" id="GO:0004322">
    <property type="term" value="F:ferroxidase activity"/>
    <property type="evidence" value="ECO:0007669"/>
    <property type="project" value="TreeGrafter"/>
</dbReference>
<dbReference type="GO" id="GO:0006879">
    <property type="term" value="P:intracellular iron ion homeostasis"/>
    <property type="evidence" value="ECO:0007669"/>
    <property type="project" value="UniProtKB-KW"/>
</dbReference>
<dbReference type="SUPFAM" id="SSF47240">
    <property type="entry name" value="Ferritin-like"/>
    <property type="match status" value="1"/>
</dbReference>
<evidence type="ECO:0000256" key="2">
    <source>
        <dbReference type="ARBA" id="ARBA00022617"/>
    </source>
</evidence>
<dbReference type="PANTHER" id="PTHR30295">
    <property type="entry name" value="BACTERIOFERRITIN"/>
    <property type="match status" value="1"/>
</dbReference>
<dbReference type="Pfam" id="PF00210">
    <property type="entry name" value="Ferritin"/>
    <property type="match status" value="1"/>
</dbReference>
<dbReference type="InterPro" id="IPR008331">
    <property type="entry name" value="Ferritin_DPS_dom"/>
</dbReference>
<dbReference type="PANTHER" id="PTHR30295:SF0">
    <property type="entry name" value="BACTERIOFERRITIN"/>
    <property type="match status" value="1"/>
</dbReference>
<comment type="caution">
    <text evidence="6">The sequence shown here is derived from an EMBL/GenBank/DDBJ whole genome shotgun (WGS) entry which is preliminary data.</text>
</comment>
<dbReference type="CDD" id="cd00657">
    <property type="entry name" value="Ferritin_like"/>
    <property type="match status" value="1"/>
</dbReference>
<accession>A0A7C1JF08</accession>
<reference evidence="6" key="1">
    <citation type="journal article" date="2020" name="mSystems">
        <title>Genome- and Community-Level Interaction Insights into Carbon Utilization and Element Cycling Functions of Hydrothermarchaeota in Hydrothermal Sediment.</title>
        <authorList>
            <person name="Zhou Z."/>
            <person name="Liu Y."/>
            <person name="Xu W."/>
            <person name="Pan J."/>
            <person name="Luo Z.H."/>
            <person name="Li M."/>
        </authorList>
    </citation>
    <scope>NUCLEOTIDE SEQUENCE [LARGE SCALE GENOMIC DNA]</scope>
    <source>
        <strain evidence="6">SpSt-289</strain>
    </source>
</reference>
<dbReference type="InterPro" id="IPR012347">
    <property type="entry name" value="Ferritin-like"/>
</dbReference>
<dbReference type="GO" id="GO:0006826">
    <property type="term" value="P:iron ion transport"/>
    <property type="evidence" value="ECO:0007669"/>
    <property type="project" value="InterPro"/>
</dbReference>
<dbReference type="InterPro" id="IPR009040">
    <property type="entry name" value="Ferritin-like_diiron"/>
</dbReference>
<evidence type="ECO:0000256" key="1">
    <source>
        <dbReference type="ARBA" id="ARBA00022434"/>
    </source>
</evidence>
<dbReference type="AlphaFoldDB" id="A0A7C1JF08"/>
<sequence>MDKQTLIAHLNEDLAGELGAIIQYITYAAKVTGPYRPQLSQFFLSEVADEQLHAQFLANKIVALGGEPTTTPRPVPPAQTNREMLEAVLAAELKARADYTQRAREAEEFGDKGLAVQLEDMVRDESTHSEETERILRDWPL</sequence>
<dbReference type="InterPro" id="IPR009078">
    <property type="entry name" value="Ferritin-like_SF"/>
</dbReference>
<organism evidence="6">
    <name type="scientific">Caldilinea aerophila</name>
    <dbReference type="NCBI Taxonomy" id="133453"/>
    <lineage>
        <taxon>Bacteria</taxon>
        <taxon>Bacillati</taxon>
        <taxon>Chloroflexota</taxon>
        <taxon>Caldilineae</taxon>
        <taxon>Caldilineales</taxon>
        <taxon>Caldilineaceae</taxon>
        <taxon>Caldilinea</taxon>
    </lineage>
</organism>
<dbReference type="PROSITE" id="PS50905">
    <property type="entry name" value="FERRITIN_LIKE"/>
    <property type="match status" value="1"/>
</dbReference>
<protein>
    <submittedName>
        <fullName evidence="6">Ferritin-like domain-containing protein</fullName>
    </submittedName>
</protein>
<dbReference type="InterPro" id="IPR002024">
    <property type="entry name" value="Bacterioferritin"/>
</dbReference>
<keyword evidence="1" id="KW-0409">Iron storage</keyword>
<evidence type="ECO:0000313" key="6">
    <source>
        <dbReference type="EMBL" id="HDX32964.1"/>
    </source>
</evidence>
<dbReference type="PRINTS" id="PR00601">
    <property type="entry name" value="BACFERRITIN"/>
</dbReference>
<evidence type="ECO:0000259" key="5">
    <source>
        <dbReference type="PROSITE" id="PS50905"/>
    </source>
</evidence>
<evidence type="ECO:0000256" key="4">
    <source>
        <dbReference type="ARBA" id="ARBA00023004"/>
    </source>
</evidence>
<dbReference type="GO" id="GO:0008199">
    <property type="term" value="F:ferric iron binding"/>
    <property type="evidence" value="ECO:0007669"/>
    <property type="project" value="InterPro"/>
</dbReference>